<gene>
    <name evidence="2" type="ORF">KK1_004920</name>
</gene>
<dbReference type="InterPro" id="IPR043502">
    <property type="entry name" value="DNA/RNA_pol_sf"/>
</dbReference>
<dbReference type="EMBL" id="CM003604">
    <property type="protein sequence ID" value="KYP72332.1"/>
    <property type="molecule type" value="Genomic_DNA"/>
</dbReference>
<evidence type="ECO:0000259" key="1">
    <source>
        <dbReference type="Pfam" id="PF07727"/>
    </source>
</evidence>
<name>A0A151TZ28_CAJCA</name>
<protein>
    <submittedName>
        <fullName evidence="2">Copia protein</fullName>
    </submittedName>
</protein>
<evidence type="ECO:0000313" key="3">
    <source>
        <dbReference type="Proteomes" id="UP000075243"/>
    </source>
</evidence>
<dbReference type="Proteomes" id="UP000075243">
    <property type="component" value="Chromosome 2"/>
</dbReference>
<dbReference type="Gramene" id="C.cajan_04800.t">
    <property type="protein sequence ID" value="C.cajan_04800.t.cds1"/>
    <property type="gene ID" value="C.cajan_04800"/>
</dbReference>
<dbReference type="AlphaFoldDB" id="A0A151TZ28"/>
<proteinExistence type="predicted"/>
<dbReference type="InterPro" id="IPR013103">
    <property type="entry name" value="RVT_2"/>
</dbReference>
<accession>A0A151TZ28</accession>
<sequence>MPEDRSIKSGYRNKLDESGNVVRNKARLVTKGYSQQEGINFTETFAPVARIKAIRILLAFVACTGMKLYQMDVKSAFLNGTISEEVYVSQLPGFENNLLSSHVFKLNKGMYGLKHAPRAWYEKLSSFLTNDNFILGKIDITLFRKEIKNDFIIVQIYVNDIIFGATIENLCQEFSKLMQDEFDMSMMGELKFFLGLQIVQSDEGIKIHQRKYTKELLQKFKMEDAKPMKTPMHPSNTLGRRIITR</sequence>
<keyword evidence="3" id="KW-1185">Reference proteome</keyword>
<reference evidence="2 3" key="1">
    <citation type="journal article" date="2012" name="Nat. Biotechnol.">
        <title>Draft genome sequence of pigeonpea (Cajanus cajan), an orphan legume crop of resource-poor farmers.</title>
        <authorList>
            <person name="Varshney R.K."/>
            <person name="Chen W."/>
            <person name="Li Y."/>
            <person name="Bharti A.K."/>
            <person name="Saxena R.K."/>
            <person name="Schlueter J.A."/>
            <person name="Donoghue M.T."/>
            <person name="Azam S."/>
            <person name="Fan G."/>
            <person name="Whaley A.M."/>
            <person name="Farmer A.D."/>
            <person name="Sheridan J."/>
            <person name="Iwata A."/>
            <person name="Tuteja R."/>
            <person name="Penmetsa R.V."/>
            <person name="Wu W."/>
            <person name="Upadhyaya H.D."/>
            <person name="Yang S.P."/>
            <person name="Shah T."/>
            <person name="Saxena K.B."/>
            <person name="Michael T."/>
            <person name="McCombie W.R."/>
            <person name="Yang B."/>
            <person name="Zhang G."/>
            <person name="Yang H."/>
            <person name="Wang J."/>
            <person name="Spillane C."/>
            <person name="Cook D.R."/>
            <person name="May G.D."/>
            <person name="Xu X."/>
            <person name="Jackson S.A."/>
        </authorList>
    </citation>
    <scope>NUCLEOTIDE SEQUENCE [LARGE SCALE GENOMIC DNA]</scope>
    <source>
        <strain evidence="3">cv. Asha</strain>
    </source>
</reference>
<dbReference type="SUPFAM" id="SSF56672">
    <property type="entry name" value="DNA/RNA polymerases"/>
    <property type="match status" value="1"/>
</dbReference>
<feature type="domain" description="Reverse transcriptase Ty1/copia-type" evidence="1">
    <location>
        <begin position="11"/>
        <end position="233"/>
    </location>
</feature>
<evidence type="ECO:0000313" key="2">
    <source>
        <dbReference type="EMBL" id="KYP72332.1"/>
    </source>
</evidence>
<dbReference type="Pfam" id="PF07727">
    <property type="entry name" value="RVT_2"/>
    <property type="match status" value="1"/>
</dbReference>
<organism evidence="2 3">
    <name type="scientific">Cajanus cajan</name>
    <name type="common">Pigeon pea</name>
    <name type="synonym">Cajanus indicus</name>
    <dbReference type="NCBI Taxonomy" id="3821"/>
    <lineage>
        <taxon>Eukaryota</taxon>
        <taxon>Viridiplantae</taxon>
        <taxon>Streptophyta</taxon>
        <taxon>Embryophyta</taxon>
        <taxon>Tracheophyta</taxon>
        <taxon>Spermatophyta</taxon>
        <taxon>Magnoliopsida</taxon>
        <taxon>eudicotyledons</taxon>
        <taxon>Gunneridae</taxon>
        <taxon>Pentapetalae</taxon>
        <taxon>rosids</taxon>
        <taxon>fabids</taxon>
        <taxon>Fabales</taxon>
        <taxon>Fabaceae</taxon>
        <taxon>Papilionoideae</taxon>
        <taxon>50 kb inversion clade</taxon>
        <taxon>NPAAA clade</taxon>
        <taxon>indigoferoid/millettioid clade</taxon>
        <taxon>Phaseoleae</taxon>
        <taxon>Cajanus</taxon>
    </lineage>
</organism>